<keyword evidence="2" id="KW-1185">Reference proteome</keyword>
<dbReference type="Pfam" id="PF02597">
    <property type="entry name" value="ThiS"/>
    <property type="match status" value="1"/>
</dbReference>
<dbReference type="InterPro" id="IPR012675">
    <property type="entry name" value="Beta-grasp_dom_sf"/>
</dbReference>
<protein>
    <submittedName>
        <fullName evidence="1">MoaD/ThiS family protein</fullName>
    </submittedName>
</protein>
<dbReference type="Gene3D" id="3.10.20.30">
    <property type="match status" value="1"/>
</dbReference>
<proteinExistence type="predicted"/>
<gene>
    <name evidence="1" type="ORF">MTR65_16605</name>
</gene>
<evidence type="ECO:0000313" key="2">
    <source>
        <dbReference type="Proteomes" id="UP001162802"/>
    </source>
</evidence>
<dbReference type="SUPFAM" id="SSF54285">
    <property type="entry name" value="MoaD/ThiS"/>
    <property type="match status" value="1"/>
</dbReference>
<dbReference type="InterPro" id="IPR003749">
    <property type="entry name" value="ThiS/MoaD-like"/>
</dbReference>
<name>A0ABT0AGM6_9SPHN</name>
<evidence type="ECO:0000313" key="1">
    <source>
        <dbReference type="EMBL" id="MCJ1962315.1"/>
    </source>
</evidence>
<dbReference type="RefSeq" id="WP_243802181.1">
    <property type="nucleotide sequence ID" value="NZ_JALHAT010000037.1"/>
</dbReference>
<dbReference type="EMBL" id="JALHAT010000037">
    <property type="protein sequence ID" value="MCJ1962315.1"/>
    <property type="molecule type" value="Genomic_DNA"/>
</dbReference>
<dbReference type="Proteomes" id="UP001162802">
    <property type="component" value="Unassembled WGS sequence"/>
</dbReference>
<dbReference type="InterPro" id="IPR016155">
    <property type="entry name" value="Mopterin_synth/thiamin_S_b"/>
</dbReference>
<reference evidence="1" key="1">
    <citation type="submission" date="2022-03" db="EMBL/GenBank/DDBJ databases">
        <title>Identification of a novel bacterium isolated from mangrove sediments.</title>
        <authorList>
            <person name="Pan X."/>
        </authorList>
    </citation>
    <scope>NUCLEOTIDE SEQUENCE</scope>
    <source>
        <strain evidence="1">B2637</strain>
    </source>
</reference>
<organism evidence="1 2">
    <name type="scientific">Novosphingobium mangrovi</name>
    <name type="common">ex Hu et al. 2023</name>
    <dbReference type="NCBI Taxonomy" id="2930094"/>
    <lineage>
        <taxon>Bacteria</taxon>
        <taxon>Pseudomonadati</taxon>
        <taxon>Pseudomonadota</taxon>
        <taxon>Alphaproteobacteria</taxon>
        <taxon>Sphingomonadales</taxon>
        <taxon>Sphingomonadaceae</taxon>
        <taxon>Novosphingobium</taxon>
    </lineage>
</organism>
<sequence length="80" mass="8369">MALNMVFLGKLEDVAGCGAREVELAGTLDEAIDSLGPELAKALREPRVKLAVNGILLQDRDAPVLRDGDVIAFLPPVSGG</sequence>
<comment type="caution">
    <text evidence="1">The sequence shown here is derived from an EMBL/GenBank/DDBJ whole genome shotgun (WGS) entry which is preliminary data.</text>
</comment>
<accession>A0ABT0AGM6</accession>